<accession>A0ABR0FQR4</accession>
<comment type="caution">
    <text evidence="2">The sequence shown here is derived from an EMBL/GenBank/DDBJ whole genome shotgun (WGS) entry which is preliminary data.</text>
</comment>
<proteinExistence type="predicted"/>
<reference evidence="2 3" key="1">
    <citation type="journal article" date="2023" name="bioRxiv">
        <title>High-quality genome assemblies of four members of thePodospora anserinaspecies complex.</title>
        <authorList>
            <person name="Ament-Velasquez S.L."/>
            <person name="Vogan A.A."/>
            <person name="Wallerman O."/>
            <person name="Hartmann F."/>
            <person name="Gautier V."/>
            <person name="Silar P."/>
            <person name="Giraud T."/>
            <person name="Johannesson H."/>
        </authorList>
    </citation>
    <scope>NUCLEOTIDE SEQUENCE [LARGE SCALE GENOMIC DNA]</scope>
    <source>
        <strain evidence="2 3">CBS 112042</strain>
    </source>
</reference>
<dbReference type="Proteomes" id="UP001322138">
    <property type="component" value="Unassembled WGS sequence"/>
</dbReference>
<organism evidence="2 3">
    <name type="scientific">Podospora bellae-mahoneyi</name>
    <dbReference type="NCBI Taxonomy" id="2093777"/>
    <lineage>
        <taxon>Eukaryota</taxon>
        <taxon>Fungi</taxon>
        <taxon>Dikarya</taxon>
        <taxon>Ascomycota</taxon>
        <taxon>Pezizomycotina</taxon>
        <taxon>Sordariomycetes</taxon>
        <taxon>Sordariomycetidae</taxon>
        <taxon>Sordariales</taxon>
        <taxon>Podosporaceae</taxon>
        <taxon>Podospora</taxon>
    </lineage>
</organism>
<dbReference type="GeneID" id="87895906"/>
<feature type="transmembrane region" description="Helical" evidence="1">
    <location>
        <begin position="184"/>
        <end position="210"/>
    </location>
</feature>
<evidence type="ECO:0000313" key="2">
    <source>
        <dbReference type="EMBL" id="KAK4646041.1"/>
    </source>
</evidence>
<sequence>MVVLKLAKMFLLPKGTGLIRYIPYLFIIPVLVFHTLALTGCVSTSPGIPNIYVVSLRSAELANTNNTDLDVQVRIGYFGMCGISEEHGTLCGTVSGRSVEDLSSTLFPAATASNNTLLKNEITDLITTAQDLQTEIFISILAGAAVLFIVGLVALFFFKQDRKKNATEWYEQGKWSKIVKRGTYGALFLSAAMTFASALATSQSAGALQITSAVMENASVLIKTGTTIQVFQWIAFGFGFSFAAVVPFLAKPREESGSGEYVDKEGNVV</sequence>
<feature type="transmembrane region" description="Helical" evidence="1">
    <location>
        <begin position="21"/>
        <end position="40"/>
    </location>
</feature>
<evidence type="ECO:0000256" key="1">
    <source>
        <dbReference type="SAM" id="Phobius"/>
    </source>
</evidence>
<keyword evidence="3" id="KW-1185">Reference proteome</keyword>
<evidence type="ECO:0008006" key="4">
    <source>
        <dbReference type="Google" id="ProtNLM"/>
    </source>
</evidence>
<gene>
    <name evidence="2" type="ORF">QC761_206860</name>
</gene>
<evidence type="ECO:0000313" key="3">
    <source>
        <dbReference type="Proteomes" id="UP001322138"/>
    </source>
</evidence>
<keyword evidence="1" id="KW-1133">Transmembrane helix</keyword>
<name>A0ABR0FQR4_9PEZI</name>
<feature type="transmembrane region" description="Helical" evidence="1">
    <location>
        <begin position="136"/>
        <end position="158"/>
    </location>
</feature>
<keyword evidence="1" id="KW-0472">Membrane</keyword>
<dbReference type="EMBL" id="JAFFGZ010000004">
    <property type="protein sequence ID" value="KAK4646041.1"/>
    <property type="molecule type" value="Genomic_DNA"/>
</dbReference>
<keyword evidence="1" id="KW-0812">Transmembrane</keyword>
<feature type="transmembrane region" description="Helical" evidence="1">
    <location>
        <begin position="230"/>
        <end position="250"/>
    </location>
</feature>
<protein>
    <recommendedName>
        <fullName evidence="4">Ca2+ regulator and membrane fusion protein Fig1-domain-containing protein</fullName>
    </recommendedName>
</protein>
<dbReference type="Pfam" id="PF12351">
    <property type="entry name" value="Fig1"/>
    <property type="match status" value="1"/>
</dbReference>
<dbReference type="InterPro" id="IPR033481">
    <property type="entry name" value="Dni1/Fig1"/>
</dbReference>
<dbReference type="RefSeq" id="XP_062735017.1">
    <property type="nucleotide sequence ID" value="XM_062876424.1"/>
</dbReference>